<dbReference type="Proteomes" id="UP000288725">
    <property type="component" value="Unassembled WGS sequence"/>
</dbReference>
<organism evidence="1 2">
    <name type="scientific">Verticillium dahliae</name>
    <name type="common">Verticillium wilt</name>
    <dbReference type="NCBI Taxonomy" id="27337"/>
    <lineage>
        <taxon>Eukaryota</taxon>
        <taxon>Fungi</taxon>
        <taxon>Dikarya</taxon>
        <taxon>Ascomycota</taxon>
        <taxon>Pezizomycotina</taxon>
        <taxon>Sordariomycetes</taxon>
        <taxon>Hypocreomycetidae</taxon>
        <taxon>Glomerellales</taxon>
        <taxon>Plectosphaerellaceae</taxon>
        <taxon>Verticillium</taxon>
    </lineage>
</organism>
<proteinExistence type="predicted"/>
<dbReference type="AlphaFoldDB" id="A0A444S4Z6"/>
<evidence type="ECO:0000313" key="1">
    <source>
        <dbReference type="EMBL" id="RXG48462.1"/>
    </source>
</evidence>
<dbReference type="EMBL" id="RSDZ01000024">
    <property type="protein sequence ID" value="RXG48462.1"/>
    <property type="molecule type" value="Genomic_DNA"/>
</dbReference>
<protein>
    <submittedName>
        <fullName evidence="1">Uncharacterized protein</fullName>
    </submittedName>
</protein>
<accession>A0A444S4Z6</accession>
<evidence type="ECO:0000313" key="2">
    <source>
        <dbReference type="Proteomes" id="UP000288725"/>
    </source>
</evidence>
<reference evidence="1 2" key="1">
    <citation type="submission" date="2018-12" db="EMBL/GenBank/DDBJ databases">
        <title>Genome of Verticillium dahliae isolate Getta Getta.</title>
        <authorList>
            <person name="Gardiner D.M."/>
        </authorList>
    </citation>
    <scope>NUCLEOTIDE SEQUENCE [LARGE SCALE GENOMIC DNA]</scope>
    <source>
        <strain evidence="1 2">Getta Getta</strain>
    </source>
</reference>
<comment type="caution">
    <text evidence="1">The sequence shown here is derived from an EMBL/GenBank/DDBJ whole genome shotgun (WGS) entry which is preliminary data.</text>
</comment>
<name>A0A444S4Z6_VERDA</name>
<gene>
    <name evidence="1" type="ORF">VDGE_30328</name>
</gene>
<sequence>MLDGYGALLLPHNVARTTLESHVANDENSDTAVESLRGYGVFKSETTKHCRKKASTLFTAQKSRRKDLIMALRHNVPLTPTTGQISIDQVDIASITSSQASDSIAPSGWYEDIDSGCGMGNFATNANFEDEMSNLDEIMILAGNS</sequence>